<comment type="caution">
    <text evidence="3">The sequence shown here is derived from an EMBL/GenBank/DDBJ whole genome shotgun (WGS) entry which is preliminary data.</text>
</comment>
<dbReference type="Gene3D" id="2.60.120.1130">
    <property type="match status" value="1"/>
</dbReference>
<sequence>MKTIITIGLLLASLSSRAQSENWAVSAIPAAMLENADAVLRLDDLRYVVKSPGEATRQVRQVITILNEQAEDKARLAVYYDKFSKVVDIEGAIFDAAGKQVKRLKRAEIADRSYSDDFQDDTRFKLAEFSRQLDYPYTVEFRYEVSTRNLMFYPIWQPQDDQRLSVVRSQFHIEIPAGISLRYKESNVPNAVNRAGGSGQTNGVAYTWYLDTLRALEMEPLSPPLSEQVPTVYTAPSQFDVQDYTGRFDTWKDVGAFYYQLNKGRDVLPEAVQQQVRQLVANEKTVAGKVGSVYAYLQSQARYISIQLGIGGWQTIEASRVAQTHYGDCKALTNYTKALLKAVGVPSVEALVKAGDDAPDIRTDLPGFQFNHVFLCVPVDRDTLWLECTSQHSPLGYLGDFTGNRHVLLVTPEGGKLVKTPAYSPDNNRQQRTASVTLLPDGGATATIRTNYTGLQQEPYVGVLHGRNRDQQREWLTKTIKLPSFELTDFGFTEKKERIPVVTETLSVLSRRWASPSGSRLFLPLNPLSAIGTAPVLTKPRKLPVVLTYTQDYLDTDTITYTLPTGYTPEFALAPQLIESPFGSYSARAEVSGDKVVYVRRLRMHRGNFPATAYTDYADFRKKVAKADRAQLVLIRREVAMPAPK</sequence>
<feature type="domain" description="DUF3857" evidence="2">
    <location>
        <begin position="53"/>
        <end position="213"/>
    </location>
</feature>
<reference evidence="4" key="1">
    <citation type="submission" date="2019-09" db="EMBL/GenBank/DDBJ databases">
        <authorList>
            <person name="Jung D.-H."/>
        </authorList>
    </citation>
    <scope>NUCLEOTIDE SEQUENCE [LARGE SCALE GENOMIC DNA]</scope>
    <source>
        <strain evidence="4">JA-25</strain>
    </source>
</reference>
<dbReference type="InterPro" id="IPR024618">
    <property type="entry name" value="DUF3857"/>
</dbReference>
<name>A0ABX0QDE5_9BACT</name>
<dbReference type="Proteomes" id="UP000606008">
    <property type="component" value="Unassembled WGS sequence"/>
</dbReference>
<keyword evidence="4" id="KW-1185">Reference proteome</keyword>
<evidence type="ECO:0000313" key="4">
    <source>
        <dbReference type="Proteomes" id="UP000606008"/>
    </source>
</evidence>
<gene>
    <name evidence="3" type="ORF">F7231_00990</name>
</gene>
<protein>
    <submittedName>
        <fullName evidence="3">DUF3857 domain-containing protein</fullName>
    </submittedName>
</protein>
<feature type="chain" id="PRO_5046482279" evidence="1">
    <location>
        <begin position="19"/>
        <end position="645"/>
    </location>
</feature>
<proteinExistence type="predicted"/>
<dbReference type="RefSeq" id="WP_166690592.1">
    <property type="nucleotide sequence ID" value="NZ_WAEL01000001.1"/>
</dbReference>
<evidence type="ECO:0000313" key="3">
    <source>
        <dbReference type="EMBL" id="NID08733.1"/>
    </source>
</evidence>
<dbReference type="Gene3D" id="3.10.620.30">
    <property type="match status" value="1"/>
</dbReference>
<evidence type="ECO:0000259" key="2">
    <source>
        <dbReference type="Pfam" id="PF12969"/>
    </source>
</evidence>
<reference evidence="4" key="2">
    <citation type="submission" date="2023-07" db="EMBL/GenBank/DDBJ databases">
        <authorList>
            <person name="Jung D.-H."/>
        </authorList>
    </citation>
    <scope>NUCLEOTIDE SEQUENCE [LARGE SCALE GENOMIC DNA]</scope>
    <source>
        <strain evidence="4">JA-25</strain>
    </source>
</reference>
<evidence type="ECO:0000256" key="1">
    <source>
        <dbReference type="SAM" id="SignalP"/>
    </source>
</evidence>
<organism evidence="3 4">
    <name type="scientific">Fibrivirga algicola</name>
    <dbReference type="NCBI Taxonomy" id="2950420"/>
    <lineage>
        <taxon>Bacteria</taxon>
        <taxon>Pseudomonadati</taxon>
        <taxon>Bacteroidota</taxon>
        <taxon>Cytophagia</taxon>
        <taxon>Cytophagales</taxon>
        <taxon>Spirosomataceae</taxon>
        <taxon>Fibrivirga</taxon>
    </lineage>
</organism>
<keyword evidence="1" id="KW-0732">Signal</keyword>
<feature type="signal peptide" evidence="1">
    <location>
        <begin position="1"/>
        <end position="18"/>
    </location>
</feature>
<accession>A0ABX0QDE5</accession>
<dbReference type="EMBL" id="WAEL01000001">
    <property type="protein sequence ID" value="NID08733.1"/>
    <property type="molecule type" value="Genomic_DNA"/>
</dbReference>
<dbReference type="Pfam" id="PF12969">
    <property type="entry name" value="DUF3857"/>
    <property type="match status" value="1"/>
</dbReference>
<dbReference type="Gene3D" id="2.60.40.3140">
    <property type="match status" value="1"/>
</dbReference>